<dbReference type="RefSeq" id="WP_249282997.1">
    <property type="nucleotide sequence ID" value="NZ_JACRST010000011.1"/>
</dbReference>
<keyword evidence="4 7" id="KW-1133">Transmembrane helix</keyword>
<dbReference type="PANTHER" id="PTHR33545:SF5">
    <property type="entry name" value="UPF0750 MEMBRANE PROTEIN YITT"/>
    <property type="match status" value="1"/>
</dbReference>
<feature type="region of interest" description="Disordered" evidence="6">
    <location>
        <begin position="279"/>
        <end position="303"/>
    </location>
</feature>
<evidence type="ECO:0000259" key="8">
    <source>
        <dbReference type="Pfam" id="PF10035"/>
    </source>
</evidence>
<dbReference type="Pfam" id="PF02588">
    <property type="entry name" value="YitT_membrane"/>
    <property type="match status" value="1"/>
</dbReference>
<keyword evidence="10" id="KW-1185">Reference proteome</keyword>
<sequence>MSQRVKFEIKRYCFMVVGCFAYAMALDLFLVPNNIVAGGVTGLATVLNLVFGVGVGAFSILLNLPILLLGLKTQGVPFILRCFLTTALLGVFTDLFAFLPTITQEPVIAAIYGGVAQGVAIGLFCRFAVSSGGTELLARVIQPKLSGISLGNLIGVLDGVVVLVGSVVLKNPENVLMALIVIFISARVSDLIITGMDYAKMCYIITDRPDEVAETLLQNSPRGVTRLDGTGMYTKTAHPVLMTVIKKQQLTKLRLLVEATDPNAFIIVSETTEVLGNGWSPIVGESAPQKRPKKRNTQGLPPV</sequence>
<dbReference type="InterPro" id="IPR019264">
    <property type="entry name" value="DUF2179"/>
</dbReference>
<dbReference type="AlphaFoldDB" id="A0A926I4Z7"/>
<organism evidence="9 10">
    <name type="scientific">Ligaoa zhengdingensis</name>
    <dbReference type="NCBI Taxonomy" id="2763658"/>
    <lineage>
        <taxon>Bacteria</taxon>
        <taxon>Bacillati</taxon>
        <taxon>Bacillota</taxon>
        <taxon>Clostridia</taxon>
        <taxon>Eubacteriales</taxon>
        <taxon>Oscillospiraceae</taxon>
        <taxon>Ligaoa</taxon>
    </lineage>
</organism>
<dbReference type="PANTHER" id="PTHR33545">
    <property type="entry name" value="UPF0750 MEMBRANE PROTEIN YITT-RELATED"/>
    <property type="match status" value="1"/>
</dbReference>
<dbReference type="Pfam" id="PF10035">
    <property type="entry name" value="DUF2179"/>
    <property type="match status" value="1"/>
</dbReference>
<feature type="transmembrane region" description="Helical" evidence="7">
    <location>
        <begin position="108"/>
        <end position="129"/>
    </location>
</feature>
<proteinExistence type="predicted"/>
<dbReference type="CDD" id="cd16380">
    <property type="entry name" value="YitT_C"/>
    <property type="match status" value="1"/>
</dbReference>
<dbReference type="InterPro" id="IPR015867">
    <property type="entry name" value="N-reg_PII/ATP_PRibTrfase_C"/>
</dbReference>
<evidence type="ECO:0000313" key="9">
    <source>
        <dbReference type="EMBL" id="MBC8546920.1"/>
    </source>
</evidence>
<evidence type="ECO:0000256" key="6">
    <source>
        <dbReference type="SAM" id="MobiDB-lite"/>
    </source>
</evidence>
<protein>
    <submittedName>
        <fullName evidence="9">YitT family protein</fullName>
    </submittedName>
</protein>
<comment type="subcellular location">
    <subcellularLocation>
        <location evidence="1">Cell membrane</location>
        <topology evidence="1">Multi-pass membrane protein</topology>
    </subcellularLocation>
</comment>
<evidence type="ECO:0000256" key="1">
    <source>
        <dbReference type="ARBA" id="ARBA00004651"/>
    </source>
</evidence>
<feature type="transmembrane region" description="Helical" evidence="7">
    <location>
        <begin position="78"/>
        <end position="102"/>
    </location>
</feature>
<feature type="transmembrane region" description="Helical" evidence="7">
    <location>
        <begin position="150"/>
        <end position="169"/>
    </location>
</feature>
<feature type="transmembrane region" description="Helical" evidence="7">
    <location>
        <begin position="175"/>
        <end position="193"/>
    </location>
</feature>
<feature type="transmembrane region" description="Helical" evidence="7">
    <location>
        <begin position="43"/>
        <end position="71"/>
    </location>
</feature>
<dbReference type="InterPro" id="IPR051461">
    <property type="entry name" value="UPF0750_membrane"/>
</dbReference>
<comment type="caution">
    <text evidence="9">The sequence shown here is derived from an EMBL/GenBank/DDBJ whole genome shotgun (WGS) entry which is preliminary data.</text>
</comment>
<accession>A0A926I4Z7</accession>
<dbReference type="PIRSF" id="PIRSF006483">
    <property type="entry name" value="Membrane_protein_YitT"/>
    <property type="match status" value="1"/>
</dbReference>
<dbReference type="GO" id="GO:0005886">
    <property type="term" value="C:plasma membrane"/>
    <property type="evidence" value="ECO:0007669"/>
    <property type="project" value="UniProtKB-SubCell"/>
</dbReference>
<evidence type="ECO:0000256" key="3">
    <source>
        <dbReference type="ARBA" id="ARBA00022692"/>
    </source>
</evidence>
<evidence type="ECO:0000313" key="10">
    <source>
        <dbReference type="Proteomes" id="UP000653127"/>
    </source>
</evidence>
<evidence type="ECO:0000256" key="4">
    <source>
        <dbReference type="ARBA" id="ARBA00022989"/>
    </source>
</evidence>
<evidence type="ECO:0000256" key="5">
    <source>
        <dbReference type="ARBA" id="ARBA00023136"/>
    </source>
</evidence>
<evidence type="ECO:0000256" key="2">
    <source>
        <dbReference type="ARBA" id="ARBA00022475"/>
    </source>
</evidence>
<name>A0A926I4Z7_9FIRM</name>
<evidence type="ECO:0000256" key="7">
    <source>
        <dbReference type="SAM" id="Phobius"/>
    </source>
</evidence>
<reference evidence="9" key="1">
    <citation type="submission" date="2020-08" db="EMBL/GenBank/DDBJ databases">
        <title>Genome public.</title>
        <authorList>
            <person name="Liu C."/>
            <person name="Sun Q."/>
        </authorList>
    </citation>
    <scope>NUCLEOTIDE SEQUENCE</scope>
    <source>
        <strain evidence="9">NSJ-31</strain>
    </source>
</reference>
<keyword evidence="2" id="KW-1003">Cell membrane</keyword>
<dbReference type="Gene3D" id="3.30.70.120">
    <property type="match status" value="1"/>
</dbReference>
<dbReference type="InterPro" id="IPR003740">
    <property type="entry name" value="YitT"/>
</dbReference>
<dbReference type="EMBL" id="JACRST010000011">
    <property type="protein sequence ID" value="MBC8546920.1"/>
    <property type="molecule type" value="Genomic_DNA"/>
</dbReference>
<keyword evidence="3 7" id="KW-0812">Transmembrane</keyword>
<dbReference type="Proteomes" id="UP000653127">
    <property type="component" value="Unassembled WGS sequence"/>
</dbReference>
<feature type="transmembrane region" description="Helical" evidence="7">
    <location>
        <begin position="12"/>
        <end position="31"/>
    </location>
</feature>
<keyword evidence="5 7" id="KW-0472">Membrane</keyword>
<feature type="domain" description="DUF2179" evidence="8">
    <location>
        <begin position="222"/>
        <end position="276"/>
    </location>
</feature>
<gene>
    <name evidence="9" type="ORF">H8711_08235</name>
</gene>